<comment type="subcellular location">
    <subcellularLocation>
        <location evidence="1 7">Cell membrane</location>
        <topology evidence="1 7">Multi-pass membrane protein</topology>
    </subcellularLocation>
</comment>
<reference evidence="10 11" key="1">
    <citation type="submission" date="2020-07" db="EMBL/GenBank/DDBJ databases">
        <title>Sequencing the genomes of 1000 actinobacteria strains.</title>
        <authorList>
            <person name="Klenk H.-P."/>
        </authorList>
    </citation>
    <scope>NUCLEOTIDE SEQUENCE [LARGE SCALE GENOMIC DNA]</scope>
    <source>
        <strain evidence="10 11">DSM 42178</strain>
    </source>
</reference>
<evidence type="ECO:0000313" key="10">
    <source>
        <dbReference type="EMBL" id="NYI08073.1"/>
    </source>
</evidence>
<feature type="transmembrane region" description="Helical" evidence="7">
    <location>
        <begin position="161"/>
        <end position="185"/>
    </location>
</feature>
<dbReference type="RefSeq" id="WP_179816962.1">
    <property type="nucleotide sequence ID" value="NZ_JACBZD010000002.1"/>
</dbReference>
<dbReference type="Gene3D" id="1.10.3720.10">
    <property type="entry name" value="MetI-like"/>
    <property type="match status" value="1"/>
</dbReference>
<evidence type="ECO:0000256" key="8">
    <source>
        <dbReference type="SAM" id="MobiDB-lite"/>
    </source>
</evidence>
<comment type="caution">
    <text evidence="10">The sequence shown here is derived from an EMBL/GenBank/DDBJ whole genome shotgun (WGS) entry which is preliminary data.</text>
</comment>
<dbReference type="GO" id="GO:0055085">
    <property type="term" value="P:transmembrane transport"/>
    <property type="evidence" value="ECO:0007669"/>
    <property type="project" value="InterPro"/>
</dbReference>
<feature type="transmembrane region" description="Helical" evidence="7">
    <location>
        <begin position="130"/>
        <end position="154"/>
    </location>
</feature>
<evidence type="ECO:0000256" key="6">
    <source>
        <dbReference type="ARBA" id="ARBA00023136"/>
    </source>
</evidence>
<evidence type="ECO:0000256" key="3">
    <source>
        <dbReference type="ARBA" id="ARBA00022475"/>
    </source>
</evidence>
<keyword evidence="6 7" id="KW-0472">Membrane</keyword>
<dbReference type="SUPFAM" id="SSF161098">
    <property type="entry name" value="MetI-like"/>
    <property type="match status" value="1"/>
</dbReference>
<keyword evidence="11" id="KW-1185">Reference proteome</keyword>
<evidence type="ECO:0000256" key="2">
    <source>
        <dbReference type="ARBA" id="ARBA00022448"/>
    </source>
</evidence>
<evidence type="ECO:0000259" key="9">
    <source>
        <dbReference type="PROSITE" id="PS50928"/>
    </source>
</evidence>
<dbReference type="InterPro" id="IPR050366">
    <property type="entry name" value="BP-dependent_transpt_permease"/>
</dbReference>
<keyword evidence="4 7" id="KW-0812">Transmembrane</keyword>
<dbReference type="InterPro" id="IPR035906">
    <property type="entry name" value="MetI-like_sf"/>
</dbReference>
<accession>A0A853A0C0</accession>
<dbReference type="PANTHER" id="PTHR43386">
    <property type="entry name" value="OLIGOPEPTIDE TRANSPORT SYSTEM PERMEASE PROTEIN APPC"/>
    <property type="match status" value="1"/>
</dbReference>
<dbReference type="Proteomes" id="UP000567795">
    <property type="component" value="Unassembled WGS sequence"/>
</dbReference>
<keyword evidence="3" id="KW-1003">Cell membrane</keyword>
<name>A0A853A0C0_9ACTN</name>
<comment type="similarity">
    <text evidence="7">Belongs to the binding-protein-dependent transport system permease family.</text>
</comment>
<protein>
    <submittedName>
        <fullName evidence="10">Oligopeptide transport system permease protein</fullName>
    </submittedName>
</protein>
<keyword evidence="5 7" id="KW-1133">Transmembrane helix</keyword>
<evidence type="ECO:0000313" key="11">
    <source>
        <dbReference type="Proteomes" id="UP000567795"/>
    </source>
</evidence>
<evidence type="ECO:0000256" key="7">
    <source>
        <dbReference type="RuleBase" id="RU363032"/>
    </source>
</evidence>
<sequence length="329" mass="34269">MSDLTPTGRATRAPHNVEDTAPGSESIEAEAATATPPPSGTPTPGRDQARSQLQIALGDLIRSPLFLVSLVCMAFLAVVAVFPGLFTNANPAACDLGNSMAGPSDGHPFGYDFQGCDLYARTVYGARNSIAVGLLATLLSAIVGGLLGILGGYFGGWLDTLLSWVTNIFFGLPLLLGAIVILNSLGRPEGVWGVTLALGAFGWMAVARMMRASVMVVKNQDYVVAAKSLGAGTGRMMLRHVLPNSLTSLIVYSTILLGVTIAAEATLSFLGAGIQPPAISWGVMISEAQARISTDARPLLIPAAALSFTVLTFIMLGEAVRDALDPKLR</sequence>
<gene>
    <name evidence="10" type="ORF">FHU37_005102</name>
</gene>
<evidence type="ECO:0000256" key="4">
    <source>
        <dbReference type="ARBA" id="ARBA00022692"/>
    </source>
</evidence>
<feature type="transmembrane region" description="Helical" evidence="7">
    <location>
        <begin position="191"/>
        <end position="210"/>
    </location>
</feature>
<feature type="domain" description="ABC transmembrane type-1" evidence="9">
    <location>
        <begin position="126"/>
        <end position="317"/>
    </location>
</feature>
<feature type="transmembrane region" description="Helical" evidence="7">
    <location>
        <begin position="65"/>
        <end position="86"/>
    </location>
</feature>
<dbReference type="CDD" id="cd06261">
    <property type="entry name" value="TM_PBP2"/>
    <property type="match status" value="1"/>
</dbReference>
<feature type="compositionally biased region" description="Low complexity" evidence="8">
    <location>
        <begin position="23"/>
        <end position="34"/>
    </location>
</feature>
<dbReference type="PROSITE" id="PS50928">
    <property type="entry name" value="ABC_TM1"/>
    <property type="match status" value="1"/>
</dbReference>
<dbReference type="GO" id="GO:0005886">
    <property type="term" value="C:plasma membrane"/>
    <property type="evidence" value="ECO:0007669"/>
    <property type="project" value="UniProtKB-SubCell"/>
</dbReference>
<dbReference type="EMBL" id="JACBZD010000002">
    <property type="protein sequence ID" value="NYI08073.1"/>
    <property type="molecule type" value="Genomic_DNA"/>
</dbReference>
<dbReference type="InterPro" id="IPR000515">
    <property type="entry name" value="MetI-like"/>
</dbReference>
<feature type="transmembrane region" description="Helical" evidence="7">
    <location>
        <begin position="249"/>
        <end position="274"/>
    </location>
</feature>
<feature type="transmembrane region" description="Helical" evidence="7">
    <location>
        <begin position="299"/>
        <end position="320"/>
    </location>
</feature>
<dbReference type="PANTHER" id="PTHR43386:SF6">
    <property type="entry name" value="ABC TRANSPORTER PERMEASE PROTEIN"/>
    <property type="match status" value="1"/>
</dbReference>
<evidence type="ECO:0000256" key="5">
    <source>
        <dbReference type="ARBA" id="ARBA00022989"/>
    </source>
</evidence>
<dbReference type="AlphaFoldDB" id="A0A853A0C0"/>
<keyword evidence="2 7" id="KW-0813">Transport</keyword>
<feature type="region of interest" description="Disordered" evidence="8">
    <location>
        <begin position="1"/>
        <end position="48"/>
    </location>
</feature>
<organism evidence="10 11">
    <name type="scientific">Allostreptomyces psammosilenae</name>
    <dbReference type="NCBI Taxonomy" id="1892865"/>
    <lineage>
        <taxon>Bacteria</taxon>
        <taxon>Bacillati</taxon>
        <taxon>Actinomycetota</taxon>
        <taxon>Actinomycetes</taxon>
        <taxon>Kitasatosporales</taxon>
        <taxon>Streptomycetaceae</taxon>
        <taxon>Allostreptomyces</taxon>
    </lineage>
</organism>
<evidence type="ECO:0000256" key="1">
    <source>
        <dbReference type="ARBA" id="ARBA00004651"/>
    </source>
</evidence>
<dbReference type="Pfam" id="PF00528">
    <property type="entry name" value="BPD_transp_1"/>
    <property type="match status" value="1"/>
</dbReference>
<proteinExistence type="inferred from homology"/>